<gene>
    <name evidence="2" type="ORF">EUGRSUZ_D00806</name>
</gene>
<evidence type="ECO:0000313" key="2">
    <source>
        <dbReference type="EMBL" id="KCW76416.1"/>
    </source>
</evidence>
<proteinExistence type="predicted"/>
<evidence type="ECO:0000259" key="1">
    <source>
        <dbReference type="Pfam" id="PF13968"/>
    </source>
</evidence>
<dbReference type="AlphaFoldDB" id="A0A059CE54"/>
<sequence length="478" mass="55702">MFILGIRVGLSLFTFGFESFRLKYGYELSCLVLLVRLGPWSSDFLSCTLPCLLEVWNCKGRLLSFERDPHYKLKDMCLSFALFKLLRLRYAGYSLPQKAHENAWKLIRNGLLSHEDGYRRAFRVVEVELMFLFDFFYTKYGIIFHPGWLTTKLMDLMITSFIIMELIQYFFMSFSERAKMILICQYVQKKSWQESAHIESMIRAICGVWLLKPWERKLHQYSFLDSYFYKPSRLLNNQIMAAFIDQTRDGQKESPPIQLSEEVKQAVFHALKLKNGTDLDNGHASLRRNNESKKLLWACRLETETQVIMVWHIATSFCEHRLPVRSDLPRTRDFLVATSLSKYLAYLVAFAPRLLPDRPLFAEHEFNQAIIQARVFFGSCKTMEERLTEMEKVGGGHSAHKGTIIDWGSWLGNLLVNDIRDEEKIWKILANFWVELVLYVAPSDDVKAHAEHLAKGGEFVTHLWALLSHAGIKRKASH</sequence>
<accession>A0A059CE54</accession>
<dbReference type="InParanoid" id="A0A059CE54"/>
<dbReference type="Gramene" id="KCW76416">
    <property type="protein sequence ID" value="KCW76416"/>
    <property type="gene ID" value="EUGRSUZ_D00806"/>
</dbReference>
<dbReference type="InterPro" id="IPR025315">
    <property type="entry name" value="DUF4220"/>
</dbReference>
<name>A0A059CE54_EUCGR</name>
<protein>
    <recommendedName>
        <fullName evidence="1">DUF4220 domain-containing protein</fullName>
    </recommendedName>
</protein>
<organism evidence="2">
    <name type="scientific">Eucalyptus grandis</name>
    <name type="common">Flooded gum</name>
    <dbReference type="NCBI Taxonomy" id="71139"/>
    <lineage>
        <taxon>Eukaryota</taxon>
        <taxon>Viridiplantae</taxon>
        <taxon>Streptophyta</taxon>
        <taxon>Embryophyta</taxon>
        <taxon>Tracheophyta</taxon>
        <taxon>Spermatophyta</taxon>
        <taxon>Magnoliopsida</taxon>
        <taxon>eudicotyledons</taxon>
        <taxon>Gunneridae</taxon>
        <taxon>Pentapetalae</taxon>
        <taxon>rosids</taxon>
        <taxon>malvids</taxon>
        <taxon>Myrtales</taxon>
        <taxon>Myrtaceae</taxon>
        <taxon>Myrtoideae</taxon>
        <taxon>Eucalypteae</taxon>
        <taxon>Eucalyptus</taxon>
    </lineage>
</organism>
<dbReference type="InterPro" id="IPR007658">
    <property type="entry name" value="DUF594"/>
</dbReference>
<dbReference type="Pfam" id="PF13968">
    <property type="entry name" value="DUF4220"/>
    <property type="match status" value="1"/>
</dbReference>
<feature type="domain" description="DUF4220" evidence="1">
    <location>
        <begin position="54"/>
        <end position="156"/>
    </location>
</feature>
<dbReference type="EMBL" id="KK198756">
    <property type="protein sequence ID" value="KCW76416.1"/>
    <property type="molecule type" value="Genomic_DNA"/>
</dbReference>
<dbReference type="Pfam" id="PF04578">
    <property type="entry name" value="DUF594"/>
    <property type="match status" value="1"/>
</dbReference>
<reference evidence="2" key="1">
    <citation type="submission" date="2013-07" db="EMBL/GenBank/DDBJ databases">
        <title>The genome of Eucalyptus grandis.</title>
        <authorList>
            <person name="Schmutz J."/>
            <person name="Hayes R."/>
            <person name="Myburg A."/>
            <person name="Tuskan G."/>
            <person name="Grattapaglia D."/>
            <person name="Rokhsar D.S."/>
        </authorList>
    </citation>
    <scope>NUCLEOTIDE SEQUENCE</scope>
    <source>
        <tissue evidence="2">Leaf extractions</tissue>
    </source>
</reference>
<dbReference type="OMA" id="QESAHIE"/>
<dbReference type="PANTHER" id="PTHR31325">
    <property type="entry name" value="OS01G0798800 PROTEIN-RELATED"/>
    <property type="match status" value="1"/>
</dbReference>